<dbReference type="EMBL" id="DRZC01000056">
    <property type="protein sequence ID" value="HHQ80580.1"/>
    <property type="molecule type" value="Genomic_DNA"/>
</dbReference>
<proteinExistence type="inferred from homology"/>
<dbReference type="InterPro" id="IPR051464">
    <property type="entry name" value="Peptidase_M42_aminopept"/>
</dbReference>
<comment type="caution">
    <text evidence="9">The sequence shown here is derived from an EMBL/GenBank/DDBJ whole genome shotgun (WGS) entry which is preliminary data.</text>
</comment>
<evidence type="ECO:0000256" key="3">
    <source>
        <dbReference type="ARBA" id="ARBA00022670"/>
    </source>
</evidence>
<dbReference type="AlphaFoldDB" id="A0A7J3ZMC2"/>
<evidence type="ECO:0000256" key="2">
    <source>
        <dbReference type="ARBA" id="ARBA00022438"/>
    </source>
</evidence>
<organism evidence="9">
    <name type="scientific">Fervidicoccus fontis</name>
    <dbReference type="NCBI Taxonomy" id="683846"/>
    <lineage>
        <taxon>Archaea</taxon>
        <taxon>Thermoproteota</taxon>
        <taxon>Thermoprotei</taxon>
        <taxon>Fervidicoccales</taxon>
        <taxon>Fervidicoccaceae</taxon>
        <taxon>Fervidicoccus</taxon>
    </lineage>
</organism>
<dbReference type="SUPFAM" id="SSF101821">
    <property type="entry name" value="Aminopeptidase/glucanase lid domain"/>
    <property type="match status" value="1"/>
</dbReference>
<dbReference type="GO" id="GO:0006508">
    <property type="term" value="P:proteolysis"/>
    <property type="evidence" value="ECO:0007669"/>
    <property type="project" value="UniProtKB-KW"/>
</dbReference>
<feature type="active site" description="Proton acceptor" evidence="7">
    <location>
        <position position="221"/>
    </location>
</feature>
<keyword evidence="3" id="KW-0645">Protease</keyword>
<keyword evidence="4 8" id="KW-0479">Metal-binding</keyword>
<evidence type="ECO:0000256" key="5">
    <source>
        <dbReference type="ARBA" id="ARBA00022801"/>
    </source>
</evidence>
<dbReference type="PANTHER" id="PTHR32481">
    <property type="entry name" value="AMINOPEPTIDASE"/>
    <property type="match status" value="1"/>
</dbReference>
<accession>A0A7J3ZMC2</accession>
<dbReference type="PANTHER" id="PTHR32481:SF0">
    <property type="entry name" value="AMINOPEPTIDASE YPDE-RELATED"/>
    <property type="match status" value="1"/>
</dbReference>
<comment type="similarity">
    <text evidence="1 6">Belongs to the peptidase M42 family.</text>
</comment>
<evidence type="ECO:0000256" key="7">
    <source>
        <dbReference type="PIRSR" id="PIRSR001123-1"/>
    </source>
</evidence>
<protein>
    <submittedName>
        <fullName evidence="9">M42 family peptidase</fullName>
    </submittedName>
</protein>
<feature type="binding site" evidence="8">
    <location>
        <position position="244"/>
    </location>
    <ligand>
        <name>Zn(2+)</name>
        <dbReference type="ChEBI" id="CHEBI:29105"/>
        <label>1</label>
    </ligand>
</feature>
<dbReference type="PIRSF" id="PIRSF001123">
    <property type="entry name" value="PepA_GA"/>
    <property type="match status" value="1"/>
</dbReference>
<evidence type="ECO:0000313" key="9">
    <source>
        <dbReference type="EMBL" id="HHQ80580.1"/>
    </source>
</evidence>
<name>A0A7J3ZMC2_9CREN</name>
<sequence>MPGVWSYLVLEREINELYSILKALCERNGVSGYEDEVRDLLIDLLRDHADEIRVDALGNLIAIKRGSGDKRFMIAAHMDEIGLMVRHITDQGFIYFSPIGGWNDRILPGMRVKIRTRDKNWIRGVIGVKPPHLMKEEEKKQVVELTQLYIDVGAQSRKDVETMGISNGSIIVPDVTVERLSEYRVTGKAFDDRAGLVVGVKAFQQADPRDVDFVLVATVQEEVGLKGARTSSYWIGPHVALAVDVTTANDVPGVEEQDAVAKLGRGPAIKIMDGRSGSGLITSQKVLELLIKVAEENNIPYQAEVLPGGTTDATAIQLTREGVPAGTISIPTRYIHSPVELLDLRDLYYAVKLASAFFGALTPEWIEEARGRRIK</sequence>
<evidence type="ECO:0000256" key="8">
    <source>
        <dbReference type="PIRSR" id="PIRSR001123-2"/>
    </source>
</evidence>
<reference evidence="9" key="1">
    <citation type="journal article" date="2020" name="mSystems">
        <title>Genome- and Community-Level Interaction Insights into Carbon Utilization and Element Cycling Functions of Hydrothermarchaeota in Hydrothermal Sediment.</title>
        <authorList>
            <person name="Zhou Z."/>
            <person name="Liu Y."/>
            <person name="Xu W."/>
            <person name="Pan J."/>
            <person name="Luo Z.H."/>
            <person name="Li M."/>
        </authorList>
    </citation>
    <scope>NUCLEOTIDE SEQUENCE [LARGE SCALE GENOMIC DNA]</scope>
    <source>
        <strain evidence="9">SpSt-1116</strain>
    </source>
</reference>
<dbReference type="InterPro" id="IPR023367">
    <property type="entry name" value="Peptidase_M42_dom2"/>
</dbReference>
<dbReference type="GO" id="GO:0004177">
    <property type="term" value="F:aminopeptidase activity"/>
    <property type="evidence" value="ECO:0007669"/>
    <property type="project" value="UniProtKB-UniRule"/>
</dbReference>
<dbReference type="InterPro" id="IPR008007">
    <property type="entry name" value="Peptidase_M42"/>
</dbReference>
<evidence type="ECO:0000256" key="4">
    <source>
        <dbReference type="ARBA" id="ARBA00022723"/>
    </source>
</evidence>
<feature type="binding site" evidence="8">
    <location>
        <position position="222"/>
    </location>
    <ligand>
        <name>Zn(2+)</name>
        <dbReference type="ChEBI" id="CHEBI:29105"/>
        <label>2</label>
    </ligand>
</feature>
<evidence type="ECO:0000256" key="6">
    <source>
        <dbReference type="PIRNR" id="PIRNR001123"/>
    </source>
</evidence>
<evidence type="ECO:0000256" key="1">
    <source>
        <dbReference type="ARBA" id="ARBA00006272"/>
    </source>
</evidence>
<gene>
    <name evidence="9" type="ORF">ENM78_03905</name>
</gene>
<keyword evidence="5" id="KW-0378">Hydrolase</keyword>
<feature type="binding site" evidence="8">
    <location>
        <position position="336"/>
    </location>
    <ligand>
        <name>Zn(2+)</name>
        <dbReference type="ChEBI" id="CHEBI:29105"/>
        <label>2</label>
    </ligand>
</feature>
<keyword evidence="2" id="KW-0031">Aminopeptidase</keyword>
<comment type="cofactor">
    <cofactor evidence="8">
        <name>a divalent metal cation</name>
        <dbReference type="ChEBI" id="CHEBI:60240"/>
    </cofactor>
    <text evidence="8">Binds 2 divalent metal cations per subunit.</text>
</comment>
<dbReference type="Pfam" id="PF05343">
    <property type="entry name" value="Peptidase_M42"/>
    <property type="match status" value="1"/>
</dbReference>
<dbReference type="SUPFAM" id="SSF53187">
    <property type="entry name" value="Zn-dependent exopeptidases"/>
    <property type="match status" value="1"/>
</dbReference>
<dbReference type="Gene3D" id="2.40.30.40">
    <property type="entry name" value="Peptidase M42, domain 2"/>
    <property type="match status" value="1"/>
</dbReference>
<dbReference type="CDD" id="cd05656">
    <property type="entry name" value="M42_Frv"/>
    <property type="match status" value="1"/>
</dbReference>
<feature type="binding site" evidence="8">
    <location>
        <position position="191"/>
    </location>
    <ligand>
        <name>Zn(2+)</name>
        <dbReference type="ChEBI" id="CHEBI:29105"/>
        <label>2</label>
    </ligand>
</feature>
<dbReference type="Gene3D" id="3.40.630.10">
    <property type="entry name" value="Zn peptidases"/>
    <property type="match status" value="1"/>
</dbReference>
<feature type="binding site" evidence="8">
    <location>
        <position position="191"/>
    </location>
    <ligand>
        <name>Zn(2+)</name>
        <dbReference type="ChEBI" id="CHEBI:29105"/>
        <label>1</label>
    </ligand>
</feature>
<feature type="binding site" evidence="8">
    <location>
        <position position="77"/>
    </location>
    <ligand>
        <name>Zn(2+)</name>
        <dbReference type="ChEBI" id="CHEBI:29105"/>
        <label>1</label>
    </ligand>
</feature>
<dbReference type="GO" id="GO:0046872">
    <property type="term" value="F:metal ion binding"/>
    <property type="evidence" value="ECO:0007669"/>
    <property type="project" value="UniProtKB-UniRule"/>
</dbReference>